<evidence type="ECO:0000313" key="2">
    <source>
        <dbReference type="Proteomes" id="UP000652761"/>
    </source>
</evidence>
<dbReference type="EMBL" id="NMUH01002736">
    <property type="protein sequence ID" value="MQM01812.1"/>
    <property type="molecule type" value="Genomic_DNA"/>
</dbReference>
<gene>
    <name evidence="1" type="ORF">Taro_034570</name>
</gene>
<keyword evidence="2" id="KW-1185">Reference proteome</keyword>
<proteinExistence type="predicted"/>
<protein>
    <submittedName>
        <fullName evidence="1">Uncharacterized protein</fullName>
    </submittedName>
</protein>
<sequence length="262" mass="28305">MAASGSSVGGYSAAFLTAEQLERFQAVKIKICGNKTVDLDDFEKHGMHREANIEEASTAEAPLVQEDEVVVREDGPTASVRRIEDIAPELIEPFRQSSETVIPPPVLVPSVVQESIADAMESGGHTEGEHVNGHIEETPSILVVETAVEGSHEEKIPDAVAPGQFEDNPMEDALAQGEPAATASVDQFQEELEQEKNSEVKRAQLGVVPGWVTFLGSLPISTVVGPVCWLGRHNGIRALPSRKCRNSTQDKVLRYGSHLLKP</sequence>
<evidence type="ECO:0000313" key="1">
    <source>
        <dbReference type="EMBL" id="MQM01812.1"/>
    </source>
</evidence>
<organism evidence="1 2">
    <name type="scientific">Colocasia esculenta</name>
    <name type="common">Wild taro</name>
    <name type="synonym">Arum esculentum</name>
    <dbReference type="NCBI Taxonomy" id="4460"/>
    <lineage>
        <taxon>Eukaryota</taxon>
        <taxon>Viridiplantae</taxon>
        <taxon>Streptophyta</taxon>
        <taxon>Embryophyta</taxon>
        <taxon>Tracheophyta</taxon>
        <taxon>Spermatophyta</taxon>
        <taxon>Magnoliopsida</taxon>
        <taxon>Liliopsida</taxon>
        <taxon>Araceae</taxon>
        <taxon>Aroideae</taxon>
        <taxon>Colocasieae</taxon>
        <taxon>Colocasia</taxon>
    </lineage>
</organism>
<dbReference type="AlphaFoldDB" id="A0A843VWR1"/>
<comment type="caution">
    <text evidence="1">The sequence shown here is derived from an EMBL/GenBank/DDBJ whole genome shotgun (WGS) entry which is preliminary data.</text>
</comment>
<name>A0A843VWR1_COLES</name>
<dbReference type="Proteomes" id="UP000652761">
    <property type="component" value="Unassembled WGS sequence"/>
</dbReference>
<accession>A0A843VWR1</accession>
<reference evidence="1" key="1">
    <citation type="submission" date="2017-07" db="EMBL/GenBank/DDBJ databases">
        <title>Taro Niue Genome Assembly and Annotation.</title>
        <authorList>
            <person name="Atibalentja N."/>
            <person name="Keating K."/>
            <person name="Fields C.J."/>
        </authorList>
    </citation>
    <scope>NUCLEOTIDE SEQUENCE</scope>
    <source>
        <strain evidence="1">Niue_2</strain>
        <tissue evidence="1">Leaf</tissue>
    </source>
</reference>